<protein>
    <recommendedName>
        <fullName evidence="2">HTH tetR-type domain-containing protein</fullName>
    </recommendedName>
</protein>
<reference evidence="3" key="1">
    <citation type="submission" date="2018-06" db="EMBL/GenBank/DDBJ databases">
        <authorList>
            <person name="Zhirakovskaya E."/>
        </authorList>
    </citation>
    <scope>NUCLEOTIDE SEQUENCE</scope>
</reference>
<sequence length="199" mass="23046">MNKIKRQSGDIRRIQIKSAVKEIIFYEGLQNLTTKNIARKVGISEGTVFKHYVSKKAIIDDILKDVRNELVEPLRLISFAKTSPSVRLEEHICFHLDYLTRNEGITILLFTEASYQNDAALKKLLNETYHLLEQSFARIINDGITEGIWDNRVSIKDLASLYMGIPLAMNIEMILHDGKIRELNYCKNMLKLIQRILRK</sequence>
<dbReference type="EMBL" id="UOET01000544">
    <property type="protein sequence ID" value="VAW30605.1"/>
    <property type="molecule type" value="Genomic_DNA"/>
</dbReference>
<organism evidence="3">
    <name type="scientific">hydrothermal vent metagenome</name>
    <dbReference type="NCBI Taxonomy" id="652676"/>
    <lineage>
        <taxon>unclassified sequences</taxon>
        <taxon>metagenomes</taxon>
        <taxon>ecological metagenomes</taxon>
    </lineage>
</organism>
<keyword evidence="1" id="KW-0238">DNA-binding</keyword>
<dbReference type="InterPro" id="IPR036271">
    <property type="entry name" value="Tet_transcr_reg_TetR-rel_C_sf"/>
</dbReference>
<dbReference type="GO" id="GO:0003677">
    <property type="term" value="F:DNA binding"/>
    <property type="evidence" value="ECO:0007669"/>
    <property type="project" value="UniProtKB-KW"/>
</dbReference>
<evidence type="ECO:0000313" key="3">
    <source>
        <dbReference type="EMBL" id="VAW30605.1"/>
    </source>
</evidence>
<dbReference type="PANTHER" id="PTHR43479:SF11">
    <property type="entry name" value="ACREF_ENVCD OPERON REPRESSOR-RELATED"/>
    <property type="match status" value="1"/>
</dbReference>
<dbReference type="InterPro" id="IPR009057">
    <property type="entry name" value="Homeodomain-like_sf"/>
</dbReference>
<dbReference type="InterPro" id="IPR050624">
    <property type="entry name" value="HTH-type_Tx_Regulator"/>
</dbReference>
<accession>A0A3B0UHV4</accession>
<dbReference type="PRINTS" id="PR00455">
    <property type="entry name" value="HTHTETR"/>
</dbReference>
<dbReference type="SUPFAM" id="SSF48498">
    <property type="entry name" value="Tetracyclin repressor-like, C-terminal domain"/>
    <property type="match status" value="1"/>
</dbReference>
<evidence type="ECO:0000256" key="1">
    <source>
        <dbReference type="ARBA" id="ARBA00023125"/>
    </source>
</evidence>
<dbReference type="Gene3D" id="1.10.357.10">
    <property type="entry name" value="Tetracycline Repressor, domain 2"/>
    <property type="match status" value="1"/>
</dbReference>
<feature type="domain" description="HTH tetR-type" evidence="2">
    <location>
        <begin position="10"/>
        <end position="70"/>
    </location>
</feature>
<dbReference type="AlphaFoldDB" id="A0A3B0UHV4"/>
<dbReference type="Pfam" id="PF00440">
    <property type="entry name" value="TetR_N"/>
    <property type="match status" value="1"/>
</dbReference>
<dbReference type="PANTHER" id="PTHR43479">
    <property type="entry name" value="ACREF/ENVCD OPERON REPRESSOR-RELATED"/>
    <property type="match status" value="1"/>
</dbReference>
<name>A0A3B0UHV4_9ZZZZ</name>
<evidence type="ECO:0000259" key="2">
    <source>
        <dbReference type="PROSITE" id="PS50977"/>
    </source>
</evidence>
<dbReference type="PROSITE" id="PS50977">
    <property type="entry name" value="HTH_TETR_2"/>
    <property type="match status" value="1"/>
</dbReference>
<dbReference type="SUPFAM" id="SSF46689">
    <property type="entry name" value="Homeodomain-like"/>
    <property type="match status" value="1"/>
</dbReference>
<dbReference type="InterPro" id="IPR001647">
    <property type="entry name" value="HTH_TetR"/>
</dbReference>
<gene>
    <name evidence="3" type="ORF">MNBD_BACTEROID07-775</name>
</gene>
<proteinExistence type="predicted"/>